<gene>
    <name evidence="2" type="ORF">K432DRAFT_249719</name>
</gene>
<accession>A0A8E2JA72</accession>
<dbReference type="Proteomes" id="UP000250266">
    <property type="component" value="Unassembled WGS sequence"/>
</dbReference>
<dbReference type="AlphaFoldDB" id="A0A8E2JA72"/>
<feature type="non-terminal residue" evidence="2">
    <location>
        <position position="150"/>
    </location>
</feature>
<evidence type="ECO:0000313" key="2">
    <source>
        <dbReference type="EMBL" id="OCK75018.1"/>
    </source>
</evidence>
<sequence>ILDTLVSNYNVWTGAITYNSRAGKIFKDGHSPDITTLATFNIPSWAAGHTCHPRLRLDDHSTSKVSGSGLFDVFTSLAPATASTTGWGPGNQRDQFVGRQKAVRPNSGTAASYNVDPTTNGGSFPCDKWAGSQIGVEYVGVYDVDDIEWD</sequence>
<feature type="domain" description="Ubiquitin 3 binding protein But2 C-terminal" evidence="1">
    <location>
        <begin position="31"/>
        <end position="138"/>
    </location>
</feature>
<evidence type="ECO:0000313" key="3">
    <source>
        <dbReference type="Proteomes" id="UP000250266"/>
    </source>
</evidence>
<evidence type="ECO:0000259" key="1">
    <source>
        <dbReference type="Pfam" id="PF09792"/>
    </source>
</evidence>
<feature type="non-terminal residue" evidence="2">
    <location>
        <position position="1"/>
    </location>
</feature>
<organism evidence="2 3">
    <name type="scientific">Lepidopterella palustris CBS 459.81</name>
    <dbReference type="NCBI Taxonomy" id="1314670"/>
    <lineage>
        <taxon>Eukaryota</taxon>
        <taxon>Fungi</taxon>
        <taxon>Dikarya</taxon>
        <taxon>Ascomycota</taxon>
        <taxon>Pezizomycotina</taxon>
        <taxon>Dothideomycetes</taxon>
        <taxon>Pleosporomycetidae</taxon>
        <taxon>Mytilinidiales</taxon>
        <taxon>Argynnaceae</taxon>
        <taxon>Lepidopterella</taxon>
    </lineage>
</organism>
<keyword evidence="3" id="KW-1185">Reference proteome</keyword>
<dbReference type="EMBL" id="KV745376">
    <property type="protein sequence ID" value="OCK75018.1"/>
    <property type="molecule type" value="Genomic_DNA"/>
</dbReference>
<dbReference type="OrthoDB" id="5356630at2759"/>
<protein>
    <recommendedName>
        <fullName evidence="1">Ubiquitin 3 binding protein But2 C-terminal domain-containing protein</fullName>
    </recommendedName>
</protein>
<dbReference type="Pfam" id="PF09792">
    <property type="entry name" value="But2"/>
    <property type="match status" value="1"/>
</dbReference>
<name>A0A8E2JA72_9PEZI</name>
<reference evidence="2 3" key="1">
    <citation type="journal article" date="2016" name="Nat. Commun.">
        <title>Ectomycorrhizal ecology is imprinted in the genome of the dominant symbiotic fungus Cenococcum geophilum.</title>
        <authorList>
            <consortium name="DOE Joint Genome Institute"/>
            <person name="Peter M."/>
            <person name="Kohler A."/>
            <person name="Ohm R.A."/>
            <person name="Kuo A."/>
            <person name="Krutzmann J."/>
            <person name="Morin E."/>
            <person name="Arend M."/>
            <person name="Barry K.W."/>
            <person name="Binder M."/>
            <person name="Choi C."/>
            <person name="Clum A."/>
            <person name="Copeland A."/>
            <person name="Grisel N."/>
            <person name="Haridas S."/>
            <person name="Kipfer T."/>
            <person name="LaButti K."/>
            <person name="Lindquist E."/>
            <person name="Lipzen A."/>
            <person name="Maire R."/>
            <person name="Meier B."/>
            <person name="Mihaltcheva S."/>
            <person name="Molinier V."/>
            <person name="Murat C."/>
            <person name="Poggeler S."/>
            <person name="Quandt C.A."/>
            <person name="Sperisen C."/>
            <person name="Tritt A."/>
            <person name="Tisserant E."/>
            <person name="Crous P.W."/>
            <person name="Henrissat B."/>
            <person name="Nehls U."/>
            <person name="Egli S."/>
            <person name="Spatafora J.W."/>
            <person name="Grigoriev I.V."/>
            <person name="Martin F.M."/>
        </authorList>
    </citation>
    <scope>NUCLEOTIDE SEQUENCE [LARGE SCALE GENOMIC DNA]</scope>
    <source>
        <strain evidence="2 3">CBS 459.81</strain>
    </source>
</reference>
<dbReference type="InterPro" id="IPR018620">
    <property type="entry name" value="Ubiquitin3-bd_protein_But2_C"/>
</dbReference>
<proteinExistence type="predicted"/>